<dbReference type="InterPro" id="IPR008153">
    <property type="entry name" value="GAE_dom"/>
</dbReference>
<dbReference type="EMBL" id="WSEL01000009">
    <property type="protein sequence ID" value="MVQ32016.1"/>
    <property type="molecule type" value="Genomic_DNA"/>
</dbReference>
<dbReference type="PROSITE" id="PS50180">
    <property type="entry name" value="GAE"/>
    <property type="match status" value="1"/>
</dbReference>
<reference evidence="2 3" key="1">
    <citation type="submission" date="2019-12" db="EMBL/GenBank/DDBJ databases">
        <authorList>
            <person name="Huq M.A."/>
        </authorList>
    </citation>
    <scope>NUCLEOTIDE SEQUENCE [LARGE SCALE GENOMIC DNA]</scope>
    <source>
        <strain evidence="2 3">MAH-25</strain>
    </source>
</reference>
<evidence type="ECO:0000259" key="1">
    <source>
        <dbReference type="PROSITE" id="PS50180"/>
    </source>
</evidence>
<evidence type="ECO:0000313" key="2">
    <source>
        <dbReference type="EMBL" id="MVQ32016.1"/>
    </source>
</evidence>
<evidence type="ECO:0000313" key="3">
    <source>
        <dbReference type="Proteomes" id="UP000469385"/>
    </source>
</evidence>
<comment type="caution">
    <text evidence="2">The sequence shown here is derived from an EMBL/GenBank/DDBJ whole genome shotgun (WGS) entry which is preliminary data.</text>
</comment>
<feature type="domain" description="GAE" evidence="1">
    <location>
        <begin position="44"/>
        <end position="100"/>
    </location>
</feature>
<dbReference type="AlphaFoldDB" id="A0A6N8J1G6"/>
<protein>
    <recommendedName>
        <fullName evidence="1">GAE domain-containing protein</fullName>
    </recommendedName>
</protein>
<dbReference type="Proteomes" id="UP000469385">
    <property type="component" value="Unassembled WGS sequence"/>
</dbReference>
<gene>
    <name evidence="2" type="ORF">GON04_21330</name>
</gene>
<name>A0A6N8J1G6_9BURK</name>
<keyword evidence="3" id="KW-1185">Reference proteome</keyword>
<proteinExistence type="predicted"/>
<sequence length="100" mass="10807">MSTMTIKDLPLSRALDFRAMSFIRGAGGAPWVFGAFRAFAPESARTPPILNFFADQLNVQMQTINVENSAPNAVINVTAVQNAINVNVDVDVDVAVPKPF</sequence>
<accession>A0A6N8J1G6</accession>
<organism evidence="2 3">
    <name type="scientific">Ramlibacter pinisoli</name>
    <dbReference type="NCBI Taxonomy" id="2682844"/>
    <lineage>
        <taxon>Bacteria</taxon>
        <taxon>Pseudomonadati</taxon>
        <taxon>Pseudomonadota</taxon>
        <taxon>Betaproteobacteria</taxon>
        <taxon>Burkholderiales</taxon>
        <taxon>Comamonadaceae</taxon>
        <taxon>Ramlibacter</taxon>
    </lineage>
</organism>